<protein>
    <submittedName>
        <fullName evidence="2">Rpn family recombination-promoting nuclease/putative transposase</fullName>
    </submittedName>
</protein>
<comment type="caution">
    <text evidence="2">The sequence shown here is derived from an EMBL/GenBank/DDBJ whole genome shotgun (WGS) entry which is preliminary data.</text>
</comment>
<evidence type="ECO:0000259" key="1">
    <source>
        <dbReference type="Pfam" id="PF04754"/>
    </source>
</evidence>
<dbReference type="InterPro" id="IPR006842">
    <property type="entry name" value="Transposase_31"/>
</dbReference>
<dbReference type="Proteomes" id="UP000813420">
    <property type="component" value="Unassembled WGS sequence"/>
</dbReference>
<accession>A0A9D2VYD5</accession>
<dbReference type="AlphaFoldDB" id="A0A9D2VYD5"/>
<dbReference type="EMBL" id="DYXE01000060">
    <property type="protein sequence ID" value="HJH49992.1"/>
    <property type="molecule type" value="Genomic_DNA"/>
</dbReference>
<feature type="domain" description="Transposase (putative) YhgA-like" evidence="1">
    <location>
        <begin position="136"/>
        <end position="233"/>
    </location>
</feature>
<reference evidence="2" key="2">
    <citation type="submission" date="2021-09" db="EMBL/GenBank/DDBJ databases">
        <authorList>
            <person name="Gilroy R."/>
        </authorList>
    </citation>
    <scope>NUCLEOTIDE SEQUENCE</scope>
    <source>
        <strain evidence="2">USAMLcec4-12693</strain>
    </source>
</reference>
<reference evidence="2" key="1">
    <citation type="journal article" date="2021" name="PeerJ">
        <title>Extensive microbial diversity within the chicken gut microbiome revealed by metagenomics and culture.</title>
        <authorList>
            <person name="Gilroy R."/>
            <person name="Ravi A."/>
            <person name="Getino M."/>
            <person name="Pursley I."/>
            <person name="Horton D.L."/>
            <person name="Alikhan N.F."/>
            <person name="Baker D."/>
            <person name="Gharbi K."/>
            <person name="Hall N."/>
            <person name="Watson M."/>
            <person name="Adriaenssens E.M."/>
            <person name="Foster-Nyarko E."/>
            <person name="Jarju S."/>
            <person name="Secka A."/>
            <person name="Antonio M."/>
            <person name="Oren A."/>
            <person name="Chaudhuri R.R."/>
            <person name="La Ragione R."/>
            <person name="Hildebrand F."/>
            <person name="Pallen M.J."/>
        </authorList>
    </citation>
    <scope>NUCLEOTIDE SEQUENCE</scope>
    <source>
        <strain evidence="2">USAMLcec4-12693</strain>
    </source>
</reference>
<sequence length="330" mass="39150">MGKANTAVNQWLKDHVRFASLYNGIVFGGRPVIKPEELEDLDRETDILITDKKGKHKGVQRYRDIVKRWRGEMDLAVLACESQSQIHYAMPVRNMLYDSLTYTDQIREVWRKHKDDGRKGTPKYLTAEEYLSQFRKDDKIYPVITLVFYYDAKRWDGALDLFGMFPGRIDEEARKALERYIPNYRINLVDAGHMDGSERFCTDLQRVFDMLKYRDRKEELQKYIYQNQEYFSSMDVETYQAVREFLHMEKELKEMAELGKEEKVNMCQAMEEWYQDALAEGREVGREEGRNAFLKELIERKLKKGLSVEEIAEILEADLETVRTLIEERN</sequence>
<dbReference type="Pfam" id="PF04754">
    <property type="entry name" value="Transposase_31"/>
    <property type="match status" value="1"/>
</dbReference>
<organism evidence="2 3">
    <name type="scientific">Merdimonas faecis</name>
    <dbReference type="NCBI Taxonomy" id="1653435"/>
    <lineage>
        <taxon>Bacteria</taxon>
        <taxon>Bacillati</taxon>
        <taxon>Bacillota</taxon>
        <taxon>Clostridia</taxon>
        <taxon>Lachnospirales</taxon>
        <taxon>Lachnospiraceae</taxon>
        <taxon>Merdimonas</taxon>
    </lineage>
</organism>
<proteinExistence type="predicted"/>
<name>A0A9D2VYD5_9FIRM</name>
<evidence type="ECO:0000313" key="2">
    <source>
        <dbReference type="EMBL" id="HJH49992.1"/>
    </source>
</evidence>
<evidence type="ECO:0000313" key="3">
    <source>
        <dbReference type="Proteomes" id="UP000813420"/>
    </source>
</evidence>
<gene>
    <name evidence="2" type="ORF">K8V39_06995</name>
</gene>
<dbReference type="RefSeq" id="WP_277272130.1">
    <property type="nucleotide sequence ID" value="NZ_DYXE01000060.1"/>
</dbReference>